<proteinExistence type="predicted"/>
<keyword evidence="1" id="KW-0812">Transmembrane</keyword>
<feature type="transmembrane region" description="Helical" evidence="1">
    <location>
        <begin position="65"/>
        <end position="83"/>
    </location>
</feature>
<gene>
    <name evidence="2" type="ORF">CANARDRAFT_107788</name>
</gene>
<dbReference type="Proteomes" id="UP000094801">
    <property type="component" value="Unassembled WGS sequence"/>
</dbReference>
<protein>
    <submittedName>
        <fullName evidence="2">Uncharacterized protein</fullName>
    </submittedName>
</protein>
<evidence type="ECO:0000256" key="1">
    <source>
        <dbReference type="SAM" id="Phobius"/>
    </source>
</evidence>
<feature type="transmembrane region" description="Helical" evidence="1">
    <location>
        <begin position="30"/>
        <end position="53"/>
    </location>
</feature>
<keyword evidence="3" id="KW-1185">Reference proteome</keyword>
<evidence type="ECO:0000313" key="3">
    <source>
        <dbReference type="Proteomes" id="UP000094801"/>
    </source>
</evidence>
<keyword evidence="1" id="KW-0472">Membrane</keyword>
<dbReference type="AlphaFoldDB" id="A0A1E4STU0"/>
<name>A0A1E4STU0_9ASCO</name>
<keyword evidence="1" id="KW-1133">Transmembrane helix</keyword>
<evidence type="ECO:0000313" key="2">
    <source>
        <dbReference type="EMBL" id="ODV82919.1"/>
    </source>
</evidence>
<feature type="transmembrane region" description="Helical" evidence="1">
    <location>
        <begin position="6"/>
        <end position="23"/>
    </location>
</feature>
<organism evidence="2 3">
    <name type="scientific">[Candida] arabinofermentans NRRL YB-2248</name>
    <dbReference type="NCBI Taxonomy" id="983967"/>
    <lineage>
        <taxon>Eukaryota</taxon>
        <taxon>Fungi</taxon>
        <taxon>Dikarya</taxon>
        <taxon>Ascomycota</taxon>
        <taxon>Saccharomycotina</taxon>
        <taxon>Pichiomycetes</taxon>
        <taxon>Pichiales</taxon>
        <taxon>Pichiaceae</taxon>
        <taxon>Ogataea</taxon>
        <taxon>Ogataea/Candida clade</taxon>
    </lineage>
</organism>
<sequence length="84" mass="10285">MNSFNQTWIPFNFYFYFIRSFLISYSFAKYYVVLALFFLIIICCYFFSIPYLFNSDLDPSLSLPLPVYLSCCELFNFTLYFFYF</sequence>
<reference evidence="3" key="1">
    <citation type="submission" date="2016-04" db="EMBL/GenBank/DDBJ databases">
        <title>Comparative genomics of biotechnologically important yeasts.</title>
        <authorList>
            <consortium name="DOE Joint Genome Institute"/>
            <person name="Riley R."/>
            <person name="Haridas S."/>
            <person name="Wolfe K.H."/>
            <person name="Lopes M.R."/>
            <person name="Hittinger C.T."/>
            <person name="Goker M."/>
            <person name="Salamov A."/>
            <person name="Wisecaver J."/>
            <person name="Long T.M."/>
            <person name="Aerts A.L."/>
            <person name="Barry K."/>
            <person name="Choi C."/>
            <person name="Clum A."/>
            <person name="Coughlan A.Y."/>
            <person name="Deshpande S."/>
            <person name="Douglass A.P."/>
            <person name="Hanson S.J."/>
            <person name="Klenk H.-P."/>
            <person name="Labutti K."/>
            <person name="Lapidus A."/>
            <person name="Lindquist E."/>
            <person name="Lipzen A."/>
            <person name="Meier-Kolthoff J.P."/>
            <person name="Ohm R.A."/>
            <person name="Otillar R.P."/>
            <person name="Pangilinan J."/>
            <person name="Peng Y."/>
            <person name="Rokas A."/>
            <person name="Rosa C.A."/>
            <person name="Scheuner C."/>
            <person name="Sibirny A.A."/>
            <person name="Slot J.C."/>
            <person name="Stielow J.B."/>
            <person name="Sun H."/>
            <person name="Kurtzman C.P."/>
            <person name="Blackwell M."/>
            <person name="Grigoriev I.V."/>
            <person name="Jeffries T.W."/>
        </authorList>
    </citation>
    <scope>NUCLEOTIDE SEQUENCE [LARGE SCALE GENOMIC DNA]</scope>
    <source>
        <strain evidence="3">NRRL YB-2248</strain>
    </source>
</reference>
<dbReference type="EMBL" id="KV453871">
    <property type="protein sequence ID" value="ODV82919.1"/>
    <property type="molecule type" value="Genomic_DNA"/>
</dbReference>
<accession>A0A1E4STU0</accession>